<feature type="domain" description="CobW C-terminal" evidence="1">
    <location>
        <begin position="239"/>
        <end position="329"/>
    </location>
</feature>
<dbReference type="RefSeq" id="WP_205261447.1">
    <property type="nucleotide sequence ID" value="NZ_JAERWK010000019.1"/>
</dbReference>
<evidence type="ECO:0000313" key="2">
    <source>
        <dbReference type="EMBL" id="MBM9468487.1"/>
    </source>
</evidence>
<dbReference type="SUPFAM" id="SSF90002">
    <property type="entry name" value="Hypothetical protein YjiA, C-terminal domain"/>
    <property type="match status" value="1"/>
</dbReference>
<dbReference type="PANTHER" id="PTHR43603:SF1">
    <property type="entry name" value="ZINC-REGULATED GTPASE METALLOPROTEIN ACTIVATOR 1"/>
    <property type="match status" value="1"/>
</dbReference>
<dbReference type="InterPro" id="IPR051927">
    <property type="entry name" value="Zn_Chap_cDPG_Synth"/>
</dbReference>
<evidence type="ECO:0000259" key="1">
    <source>
        <dbReference type="SMART" id="SM00833"/>
    </source>
</evidence>
<dbReference type="Proteomes" id="UP000663792">
    <property type="component" value="Unassembled WGS sequence"/>
</dbReference>
<dbReference type="InterPro" id="IPR011629">
    <property type="entry name" value="CobW-like_C"/>
</dbReference>
<dbReference type="Pfam" id="PF07683">
    <property type="entry name" value="CobW_C"/>
    <property type="match status" value="1"/>
</dbReference>
<proteinExistence type="predicted"/>
<evidence type="ECO:0000313" key="3">
    <source>
        <dbReference type="Proteomes" id="UP000663792"/>
    </source>
</evidence>
<accession>A0A938YHK3</accession>
<comment type="caution">
    <text evidence="2">The sequence shown here is derived from an EMBL/GenBank/DDBJ whole genome shotgun (WGS) entry which is preliminary data.</text>
</comment>
<dbReference type="PANTHER" id="PTHR43603">
    <property type="entry name" value="COBW DOMAIN-CONTAINING PROTEIN DDB_G0274527"/>
    <property type="match status" value="1"/>
</dbReference>
<dbReference type="EMBL" id="JAERWK010000019">
    <property type="protein sequence ID" value="MBM9468487.1"/>
    <property type="molecule type" value="Genomic_DNA"/>
</dbReference>
<reference evidence="2" key="1">
    <citation type="submission" date="2021-01" db="EMBL/GenBank/DDBJ databases">
        <title>YIM 132084 draft genome.</title>
        <authorList>
            <person name="An D."/>
        </authorList>
    </citation>
    <scope>NUCLEOTIDE SEQUENCE</scope>
    <source>
        <strain evidence="2">YIM 132084</strain>
    </source>
</reference>
<protein>
    <submittedName>
        <fullName evidence="2">GTP-binding protein</fullName>
    </submittedName>
</protein>
<gene>
    <name evidence="2" type="ORF">JL106_14480</name>
</gene>
<dbReference type="AlphaFoldDB" id="A0A938YHK3"/>
<keyword evidence="3" id="KW-1185">Reference proteome</keyword>
<sequence length="360" mass="38074">MTVPVVVLSGIDPVLLEVAGGALLVDLPGAVLLRHEVDARSGRLRRVLGDLGGVQEDQRIDLSDGCAGCATTSHTVHDLATLVRHRRSGPPTAVVVQLPVGAAPLGLAGQLDTASLAAELGVHLAAVVSLVDLDRAVADLLGTALMADHDRQLCPTDARSVSHALSAQLTPADLVLTSGGSPTGRALVDQLRAADSERADLLHAGPESLLRRHRRPGTAARRADLRELPAGAPTQDGGIWTITLRSRRPLHPQRWRLIAESLHDAPVRSRGCFALPTRPEQSCAWDAAGGQLLVRGLGGWDGAPARTQLSFTGVQGERPRITAAFERALLTDDELAAHPRAWSDVDDGLDPWLGLREQVV</sequence>
<organism evidence="2 3">
    <name type="scientific">Nakamurella leprariae</name>
    <dbReference type="NCBI Taxonomy" id="2803911"/>
    <lineage>
        <taxon>Bacteria</taxon>
        <taxon>Bacillati</taxon>
        <taxon>Actinomycetota</taxon>
        <taxon>Actinomycetes</taxon>
        <taxon>Nakamurellales</taxon>
        <taxon>Nakamurellaceae</taxon>
        <taxon>Nakamurella</taxon>
    </lineage>
</organism>
<name>A0A938YHK3_9ACTN</name>
<dbReference type="SMART" id="SM00833">
    <property type="entry name" value="CobW_C"/>
    <property type="match status" value="1"/>
</dbReference>